<dbReference type="SUPFAM" id="SSF57829">
    <property type="entry name" value="Zn-binding ribosomal proteins"/>
    <property type="match status" value="1"/>
</dbReference>
<dbReference type="GO" id="GO:0015934">
    <property type="term" value="C:large ribosomal subunit"/>
    <property type="evidence" value="ECO:0007669"/>
    <property type="project" value="InterPro"/>
</dbReference>
<sequence>MNISLRSEDLLAESPHLSIAPRAISLPTPPSMLFKALLCVVVASATAFHAIPVPLGQPVGVAVGRSSVRRVEDLLMAVPKKRQSKMKTRQRKANWFAKAKRQATLAWSRGMSAKYNPLEDPKYALSPLADDEDDDEE</sequence>
<proteinExistence type="inferred from homology"/>
<evidence type="ECO:0000256" key="3">
    <source>
        <dbReference type="ARBA" id="ARBA00023274"/>
    </source>
</evidence>
<dbReference type="EMBL" id="JBGBPQ010000028">
    <property type="protein sequence ID" value="KAL1496553.1"/>
    <property type="molecule type" value="Genomic_DNA"/>
</dbReference>
<dbReference type="Pfam" id="PF01783">
    <property type="entry name" value="Ribosomal_L32p"/>
    <property type="match status" value="1"/>
</dbReference>
<gene>
    <name evidence="5" type="ORF">AB1Y20_014159</name>
</gene>
<keyword evidence="6" id="KW-1185">Reference proteome</keyword>
<keyword evidence="2" id="KW-0689">Ribosomal protein</keyword>
<dbReference type="Proteomes" id="UP001515480">
    <property type="component" value="Unassembled WGS sequence"/>
</dbReference>
<dbReference type="AlphaFoldDB" id="A0AB34IFF9"/>
<evidence type="ECO:0000313" key="6">
    <source>
        <dbReference type="Proteomes" id="UP001515480"/>
    </source>
</evidence>
<feature type="region of interest" description="Disordered" evidence="4">
    <location>
        <begin position="116"/>
        <end position="137"/>
    </location>
</feature>
<evidence type="ECO:0000313" key="5">
    <source>
        <dbReference type="EMBL" id="KAL1496553.1"/>
    </source>
</evidence>
<accession>A0AB34IFF9</accession>
<evidence type="ECO:0000256" key="4">
    <source>
        <dbReference type="SAM" id="MobiDB-lite"/>
    </source>
</evidence>
<comment type="similarity">
    <text evidence="1">Belongs to the bacterial ribosomal protein bL32 family.</text>
</comment>
<dbReference type="GO" id="GO:0003735">
    <property type="term" value="F:structural constituent of ribosome"/>
    <property type="evidence" value="ECO:0007669"/>
    <property type="project" value="InterPro"/>
</dbReference>
<evidence type="ECO:0000256" key="2">
    <source>
        <dbReference type="ARBA" id="ARBA00022980"/>
    </source>
</evidence>
<evidence type="ECO:0000256" key="1">
    <source>
        <dbReference type="ARBA" id="ARBA00008560"/>
    </source>
</evidence>
<organism evidence="5 6">
    <name type="scientific">Prymnesium parvum</name>
    <name type="common">Toxic golden alga</name>
    <dbReference type="NCBI Taxonomy" id="97485"/>
    <lineage>
        <taxon>Eukaryota</taxon>
        <taxon>Haptista</taxon>
        <taxon>Haptophyta</taxon>
        <taxon>Prymnesiophyceae</taxon>
        <taxon>Prymnesiales</taxon>
        <taxon>Prymnesiaceae</taxon>
        <taxon>Prymnesium</taxon>
    </lineage>
</organism>
<comment type="caution">
    <text evidence="5">The sequence shown here is derived from an EMBL/GenBank/DDBJ whole genome shotgun (WGS) entry which is preliminary data.</text>
</comment>
<name>A0AB34IFF9_PRYPA</name>
<keyword evidence="3" id="KW-0687">Ribonucleoprotein</keyword>
<dbReference type="InterPro" id="IPR011332">
    <property type="entry name" value="Ribosomal_zn-bd"/>
</dbReference>
<dbReference type="GO" id="GO:0006412">
    <property type="term" value="P:translation"/>
    <property type="evidence" value="ECO:0007669"/>
    <property type="project" value="InterPro"/>
</dbReference>
<dbReference type="InterPro" id="IPR002677">
    <property type="entry name" value="Ribosomal_bL32"/>
</dbReference>
<protein>
    <submittedName>
        <fullName evidence="5">Uncharacterized protein</fullName>
    </submittedName>
</protein>
<reference evidence="5 6" key="1">
    <citation type="journal article" date="2024" name="Science">
        <title>Giant polyketide synthase enzymes in the biosynthesis of giant marine polyether toxins.</title>
        <authorList>
            <person name="Fallon T.R."/>
            <person name="Shende V.V."/>
            <person name="Wierzbicki I.H."/>
            <person name="Pendleton A.L."/>
            <person name="Watervoot N.F."/>
            <person name="Auber R.P."/>
            <person name="Gonzalez D.J."/>
            <person name="Wisecaver J.H."/>
            <person name="Moore B.S."/>
        </authorList>
    </citation>
    <scope>NUCLEOTIDE SEQUENCE [LARGE SCALE GENOMIC DNA]</scope>
    <source>
        <strain evidence="5 6">12B1</strain>
    </source>
</reference>